<dbReference type="EC" id="1.1.1.27" evidence="3 7"/>
<dbReference type="PANTHER" id="PTHR43128">
    <property type="entry name" value="L-2-HYDROXYCARBOXYLATE DEHYDROGENASE (NAD(P)(+))"/>
    <property type="match status" value="1"/>
</dbReference>
<comment type="subunit">
    <text evidence="7">Homotetramer.</text>
</comment>
<evidence type="ECO:0000259" key="8">
    <source>
        <dbReference type="Pfam" id="PF00056"/>
    </source>
</evidence>
<dbReference type="InterPro" id="IPR001557">
    <property type="entry name" value="L-lactate/malate_DH"/>
</dbReference>
<dbReference type="Gene3D" id="3.40.50.720">
    <property type="entry name" value="NAD(P)-binding Rossmann-like Domain"/>
    <property type="match status" value="1"/>
</dbReference>
<comment type="subcellular location">
    <subcellularLocation>
        <location evidence="7">Cytoplasm</location>
    </subcellularLocation>
</comment>
<keyword evidence="7" id="KW-0597">Phosphoprotein</keyword>
<evidence type="ECO:0000313" key="10">
    <source>
        <dbReference type="EMBL" id="GAA4166910.1"/>
    </source>
</evidence>
<gene>
    <name evidence="7" type="primary">ldh</name>
    <name evidence="10" type="ORF">GCM10022286_32370</name>
</gene>
<dbReference type="SUPFAM" id="SSF51735">
    <property type="entry name" value="NAD(P)-binding Rossmann-fold domains"/>
    <property type="match status" value="1"/>
</dbReference>
<feature type="binding site" evidence="7">
    <location>
        <begin position="124"/>
        <end position="127"/>
    </location>
    <ligand>
        <name>substrate</name>
    </ligand>
</feature>
<feature type="binding site" evidence="7">
    <location>
        <position position="147"/>
    </location>
    <ligand>
        <name>NAD(+)</name>
        <dbReference type="ChEBI" id="CHEBI:57540"/>
    </ligand>
</feature>
<dbReference type="Proteomes" id="UP001415169">
    <property type="component" value="Unassembled WGS sequence"/>
</dbReference>
<keyword evidence="7" id="KW-0021">Allosteric enzyme</keyword>
<dbReference type="PRINTS" id="PR00086">
    <property type="entry name" value="LLDHDRGNASE"/>
</dbReference>
<name>A0ABP7ZP81_9MICO</name>
<feature type="domain" description="Lactate/malate dehydrogenase C-terminal" evidence="9">
    <location>
        <begin position="149"/>
        <end position="316"/>
    </location>
</feature>
<dbReference type="Pfam" id="PF00056">
    <property type="entry name" value="Ldh_1_N"/>
    <property type="match status" value="1"/>
</dbReference>
<keyword evidence="11" id="KW-1185">Reference proteome</keyword>
<feature type="domain" description="Lactate/malate dehydrogenase N-terminal" evidence="8">
    <location>
        <begin position="8"/>
        <end position="146"/>
    </location>
</feature>
<sequence length="319" mass="33530">MPNLRTTKLGIIGAGAVGTSLAYAALIRGAADELAIYDLNPARAEAQVLDLAHGTPFAHRTKVTGGGDLSFLAASDVIVVTAGAAQLPGQSRLDLVNTNAEIIRDLMPRLVKQSPDAIYMIVTNPVDVLTEVAADVAGLRRGQVIGSGTTLDTSRLRWLVAEAAGVAPRDVHSMILGEHGDSAFPLWSNATIGGSPIREWADESGTKIFDDAKLDELANQAVLSAYSIIAGKGATNYAIGLACVRLVEAILRDEHMVTPVSTVLRDYEGLDGIALSVPCVIGAGGVQRVLRVPMNQTEHDAFHRSGSALRAVLEEIGQL</sequence>
<dbReference type="PIRSF" id="PIRSF000102">
    <property type="entry name" value="Lac_mal_DH"/>
    <property type="match status" value="1"/>
</dbReference>
<dbReference type="PROSITE" id="PS00064">
    <property type="entry name" value="L_LDH"/>
    <property type="match status" value="1"/>
</dbReference>
<comment type="similarity">
    <text evidence="2 7">Belongs to the LDH/MDH superfamily. LDH family.</text>
</comment>
<reference evidence="10" key="2">
    <citation type="submission" date="2023-12" db="EMBL/GenBank/DDBJ databases">
        <authorList>
            <person name="Sun Q."/>
            <person name="Inoue M."/>
        </authorList>
    </citation>
    <scope>NUCLEOTIDE SEQUENCE</scope>
    <source>
        <strain evidence="10">JCM 17590</strain>
    </source>
</reference>
<evidence type="ECO:0000256" key="6">
    <source>
        <dbReference type="ARBA" id="ARBA00049258"/>
    </source>
</evidence>
<dbReference type="InterPro" id="IPR036291">
    <property type="entry name" value="NAD(P)-bd_dom_sf"/>
</dbReference>
<accession>A0ABP7ZP81</accession>
<feature type="binding site" evidence="7">
    <location>
        <position position="157"/>
    </location>
    <ligand>
        <name>beta-D-fructose 1,6-bisphosphate</name>
        <dbReference type="ChEBI" id="CHEBI:32966"/>
        <note>allosteric activator</note>
    </ligand>
</feature>
<dbReference type="EMBL" id="BAABBV010000002">
    <property type="protein sequence ID" value="GAA4166910.1"/>
    <property type="molecule type" value="Genomic_DNA"/>
</dbReference>
<dbReference type="SUPFAM" id="SSF56327">
    <property type="entry name" value="LDH C-terminal domain-like"/>
    <property type="match status" value="1"/>
</dbReference>
<dbReference type="InterPro" id="IPR015955">
    <property type="entry name" value="Lactate_DH/Glyco_Ohase_4_C"/>
</dbReference>
<feature type="binding site" evidence="7">
    <location>
        <begin position="83"/>
        <end position="84"/>
    </location>
    <ligand>
        <name>NAD(+)</name>
        <dbReference type="ChEBI" id="CHEBI:57540"/>
    </ligand>
</feature>
<evidence type="ECO:0000256" key="5">
    <source>
        <dbReference type="ARBA" id="ARBA00023027"/>
    </source>
</evidence>
<feature type="active site" description="Proton acceptor" evidence="7">
    <location>
        <position position="179"/>
    </location>
</feature>
<proteinExistence type="inferred from homology"/>
<dbReference type="InterPro" id="IPR018177">
    <property type="entry name" value="L-lactate_DH_AS"/>
</dbReference>
<evidence type="ECO:0000256" key="2">
    <source>
        <dbReference type="ARBA" id="ARBA00006054"/>
    </source>
</evidence>
<feature type="binding site" evidence="7">
    <location>
        <position position="43"/>
    </location>
    <ligand>
        <name>NAD(+)</name>
        <dbReference type="ChEBI" id="CHEBI:57540"/>
    </ligand>
</feature>
<comment type="caution">
    <text evidence="7">Lacks conserved residue(s) required for the propagation of feature annotation.</text>
</comment>
<dbReference type="PANTHER" id="PTHR43128:SF16">
    <property type="entry name" value="L-LACTATE DEHYDROGENASE"/>
    <property type="match status" value="1"/>
</dbReference>
<feature type="binding site" evidence="7">
    <location>
        <begin position="122"/>
        <end position="124"/>
    </location>
    <ligand>
        <name>NAD(+)</name>
        <dbReference type="ChEBI" id="CHEBI:57540"/>
    </ligand>
</feature>
<organism evidence="10 11">
    <name type="scientific">Gryllotalpicola daejeonensis</name>
    <dbReference type="NCBI Taxonomy" id="993087"/>
    <lineage>
        <taxon>Bacteria</taxon>
        <taxon>Bacillati</taxon>
        <taxon>Actinomycetota</taxon>
        <taxon>Actinomycetes</taxon>
        <taxon>Micrococcales</taxon>
        <taxon>Microbacteriaceae</taxon>
        <taxon>Gryllotalpicola</taxon>
    </lineage>
</organism>
<evidence type="ECO:0000256" key="1">
    <source>
        <dbReference type="ARBA" id="ARBA00004843"/>
    </source>
</evidence>
<comment type="activity regulation">
    <text evidence="7">Allosterically activated by fructose 1,6-bisphosphate (FBP).</text>
</comment>
<feature type="binding site" evidence="7">
    <location>
        <begin position="152"/>
        <end position="155"/>
    </location>
    <ligand>
        <name>substrate</name>
    </ligand>
</feature>
<dbReference type="RefSeq" id="WP_344792933.1">
    <property type="nucleotide sequence ID" value="NZ_BAABBV010000002.1"/>
</dbReference>
<evidence type="ECO:0000256" key="3">
    <source>
        <dbReference type="ARBA" id="ARBA00012967"/>
    </source>
</evidence>
<dbReference type="Pfam" id="PF02866">
    <property type="entry name" value="Ldh_1_C"/>
    <property type="match status" value="1"/>
</dbReference>
<feature type="binding site" evidence="7">
    <location>
        <position position="92"/>
    </location>
    <ligand>
        <name>substrate</name>
    </ligand>
</feature>
<dbReference type="NCBIfam" id="TIGR01771">
    <property type="entry name" value="L-LDH-NAD"/>
    <property type="match status" value="1"/>
</dbReference>
<protein>
    <recommendedName>
        <fullName evidence="3 7">L-lactate dehydrogenase</fullName>
        <shortName evidence="7">L-LDH</shortName>
        <ecNumber evidence="3 7">1.1.1.27</ecNumber>
    </recommendedName>
</protein>
<comment type="function">
    <text evidence="7">Catalyzes the conversion of lactate to pyruvate.</text>
</comment>
<dbReference type="InterPro" id="IPR001236">
    <property type="entry name" value="Lactate/malate_DH_N"/>
</dbReference>
<keyword evidence="5 7" id="KW-0520">NAD</keyword>
<feature type="binding site" evidence="7">
    <location>
        <position position="235"/>
    </location>
    <ligand>
        <name>substrate</name>
    </ligand>
</feature>
<dbReference type="InterPro" id="IPR022383">
    <property type="entry name" value="Lactate/malate_DH_C"/>
</dbReference>
<reference evidence="10" key="1">
    <citation type="journal article" date="2014" name="Int. J. Syst. Evol. Microbiol.">
        <title>Complete genome of a new Firmicutes species belonging to the dominant human colonic microbiota ('Ruminococcus bicirculans') reveals two chromosomes and a selective capacity to utilize plant glucans.</title>
        <authorList>
            <consortium name="NISC Comparative Sequencing Program"/>
            <person name="Wegmann U."/>
            <person name="Louis P."/>
            <person name="Goesmann A."/>
            <person name="Henrissat B."/>
            <person name="Duncan S.H."/>
            <person name="Flint H.J."/>
        </authorList>
    </citation>
    <scope>NUCLEOTIDE SEQUENCE</scope>
    <source>
        <strain evidence="10">JCM 17590</strain>
    </source>
</reference>
<comment type="pathway">
    <text evidence="1 7">Fermentation; pyruvate fermentation to lactate; (S)-lactate from pyruvate: step 1/1.</text>
</comment>
<feature type="binding site" evidence="7">
    <location>
        <position position="38"/>
    </location>
    <ligand>
        <name>NAD(+)</name>
        <dbReference type="ChEBI" id="CHEBI:57540"/>
    </ligand>
</feature>
<feature type="modified residue" description="Phosphotyrosine" evidence="7">
    <location>
        <position position="226"/>
    </location>
</feature>
<evidence type="ECO:0000313" key="11">
    <source>
        <dbReference type="Proteomes" id="UP001415169"/>
    </source>
</evidence>
<comment type="catalytic activity">
    <reaction evidence="6 7">
        <text>(S)-lactate + NAD(+) = pyruvate + NADH + H(+)</text>
        <dbReference type="Rhea" id="RHEA:23444"/>
        <dbReference type="ChEBI" id="CHEBI:15361"/>
        <dbReference type="ChEBI" id="CHEBI:15378"/>
        <dbReference type="ChEBI" id="CHEBI:16651"/>
        <dbReference type="ChEBI" id="CHEBI:57540"/>
        <dbReference type="ChEBI" id="CHEBI:57945"/>
        <dbReference type="EC" id="1.1.1.27"/>
    </reaction>
</comment>
<feature type="binding site" evidence="7">
    <location>
        <position position="86"/>
    </location>
    <ligand>
        <name>substrate</name>
    </ligand>
</feature>
<feature type="binding site" evidence="7">
    <location>
        <position position="17"/>
    </location>
    <ligand>
        <name>NAD(+)</name>
        <dbReference type="ChEBI" id="CHEBI:57540"/>
    </ligand>
</feature>
<dbReference type="HAMAP" id="MF_00488">
    <property type="entry name" value="Lactate_dehydrog"/>
    <property type="match status" value="1"/>
</dbReference>
<evidence type="ECO:0000256" key="7">
    <source>
        <dbReference type="HAMAP-Rule" id="MF_00488"/>
    </source>
</evidence>
<keyword evidence="7" id="KW-0963">Cytoplasm</keyword>
<keyword evidence="4 7" id="KW-0560">Oxidoreductase</keyword>
<evidence type="ECO:0000256" key="4">
    <source>
        <dbReference type="ARBA" id="ARBA00023002"/>
    </source>
</evidence>
<evidence type="ECO:0000259" key="9">
    <source>
        <dbReference type="Pfam" id="PF02866"/>
    </source>
</evidence>
<dbReference type="Gene3D" id="3.90.110.10">
    <property type="entry name" value="Lactate dehydrogenase/glycoside hydrolase, family 4, C-terminal"/>
    <property type="match status" value="1"/>
</dbReference>
<dbReference type="InterPro" id="IPR011304">
    <property type="entry name" value="L-lactate_DH"/>
</dbReference>
<comment type="caution">
    <text evidence="10">The sequence shown here is derived from an EMBL/GenBank/DDBJ whole genome shotgun (WGS) entry which is preliminary data.</text>
</comment>
<feature type="binding site" evidence="7">
    <location>
        <position position="172"/>
    </location>
    <ligand>
        <name>beta-D-fructose 1,6-bisphosphate</name>
        <dbReference type="ChEBI" id="CHEBI:32966"/>
        <note>allosteric activator</note>
    </ligand>
</feature>